<evidence type="ECO:0000313" key="2">
    <source>
        <dbReference type="Proteomes" id="UP000095713"/>
    </source>
</evidence>
<proteinExistence type="predicted"/>
<dbReference type="AlphaFoldDB" id="A0A1E5TBS4"/>
<evidence type="ECO:0008006" key="3">
    <source>
        <dbReference type="Google" id="ProtNLM"/>
    </source>
</evidence>
<dbReference type="CDD" id="cd00761">
    <property type="entry name" value="Glyco_tranf_GTA_type"/>
    <property type="match status" value="1"/>
</dbReference>
<sequence>MKTPTINILTRTASRPIGFLRCHSSISNQTYKKTQHIVSYENDSDYNYIKGDNIVPVKVNKIEKSNKKSASGYIHAPYNLHCNKLLEQVKEGWVMFLDDDDNLLHNKVFKEIVDVLKNCNEETLLIWKMRYPDGRTLPEAKNFKDESIQINKIGSCCFMFHSKYKDEIKWDEWKGSDFRFLNGISKKIPNKMWINRVYIQINNFGDFGKQNDVDSLLNTCIYNKNWNWYLLPKYHMDILGLKIFSKTFYSKLKNRIFR</sequence>
<dbReference type="EMBL" id="MDJD01000028">
    <property type="protein sequence ID" value="OEK08843.1"/>
    <property type="molecule type" value="Genomic_DNA"/>
</dbReference>
<dbReference type="InterPro" id="IPR029044">
    <property type="entry name" value="Nucleotide-diphossugar_trans"/>
</dbReference>
<protein>
    <recommendedName>
        <fullName evidence="3">Glycosyltransferase 2-like domain-containing protein</fullName>
    </recommendedName>
</protein>
<gene>
    <name evidence="1" type="ORF">A8C32_00780</name>
</gene>
<dbReference type="STRING" id="1849968.A8C32_00780"/>
<name>A0A1E5TBS4_9FLAO</name>
<dbReference type="SUPFAM" id="SSF53448">
    <property type="entry name" value="Nucleotide-diphospho-sugar transferases"/>
    <property type="match status" value="1"/>
</dbReference>
<comment type="caution">
    <text evidence="1">The sequence shown here is derived from an EMBL/GenBank/DDBJ whole genome shotgun (WGS) entry which is preliminary data.</text>
</comment>
<dbReference type="RefSeq" id="WP_069829524.1">
    <property type="nucleotide sequence ID" value="NZ_MDJD01000028.1"/>
</dbReference>
<evidence type="ECO:0000313" key="1">
    <source>
        <dbReference type="EMBL" id="OEK08843.1"/>
    </source>
</evidence>
<dbReference type="Proteomes" id="UP000095713">
    <property type="component" value="Unassembled WGS sequence"/>
</dbReference>
<organism evidence="1 2">
    <name type="scientific">Flavivirga aquatica</name>
    <dbReference type="NCBI Taxonomy" id="1849968"/>
    <lineage>
        <taxon>Bacteria</taxon>
        <taxon>Pseudomonadati</taxon>
        <taxon>Bacteroidota</taxon>
        <taxon>Flavobacteriia</taxon>
        <taxon>Flavobacteriales</taxon>
        <taxon>Flavobacteriaceae</taxon>
        <taxon>Flavivirga</taxon>
    </lineage>
</organism>
<accession>A0A1E5TBS4</accession>
<keyword evidence="2" id="KW-1185">Reference proteome</keyword>
<dbReference type="Gene3D" id="3.90.550.10">
    <property type="entry name" value="Spore Coat Polysaccharide Biosynthesis Protein SpsA, Chain A"/>
    <property type="match status" value="1"/>
</dbReference>
<reference evidence="1 2" key="1">
    <citation type="submission" date="2016-05" db="EMBL/GenBank/DDBJ databases">
        <title>Draft Genome Sequence of Algibacter sp. Strain SK-16 Isolated from the Surface Water of Aburatsubo Inlet.</title>
        <authorList>
            <person name="Wong S.-K."/>
            <person name="Yoshizawa S."/>
            <person name="Nakajima Y."/>
            <person name="Ogura Y."/>
            <person name="Tetsuya H."/>
            <person name="Hamasaki K."/>
        </authorList>
    </citation>
    <scope>NUCLEOTIDE SEQUENCE [LARGE SCALE GENOMIC DNA]</scope>
    <source>
        <strain evidence="1 2">SK-16</strain>
    </source>
</reference>
<dbReference type="OrthoDB" id="1417365at2"/>